<proteinExistence type="predicted"/>
<feature type="compositionally biased region" description="Basic and acidic residues" evidence="1">
    <location>
        <begin position="578"/>
        <end position="587"/>
    </location>
</feature>
<dbReference type="PANTHER" id="PTHR42081">
    <property type="entry name" value="ZINC FINGER PROTEIN DHHC DOMAIN CONTAINING PROTEIN"/>
    <property type="match status" value="1"/>
</dbReference>
<feature type="compositionally biased region" description="Basic and acidic residues" evidence="1">
    <location>
        <begin position="122"/>
        <end position="138"/>
    </location>
</feature>
<feature type="region of interest" description="Disordered" evidence="1">
    <location>
        <begin position="419"/>
        <end position="625"/>
    </location>
</feature>
<feature type="compositionally biased region" description="Basic and acidic residues" evidence="1">
    <location>
        <begin position="335"/>
        <end position="398"/>
    </location>
</feature>
<feature type="domain" description="DUF8035" evidence="2">
    <location>
        <begin position="625"/>
        <end position="676"/>
    </location>
</feature>
<feature type="region of interest" description="Disordered" evidence="1">
    <location>
        <begin position="1"/>
        <end position="21"/>
    </location>
</feature>
<feature type="compositionally biased region" description="Basic and acidic residues" evidence="1">
    <location>
        <begin position="693"/>
        <end position="717"/>
    </location>
</feature>
<dbReference type="PANTHER" id="PTHR42081:SF1">
    <property type="entry name" value="ZINC FINGER PROTEIN DHHC DOMAIN CONTAINING PROTEIN"/>
    <property type="match status" value="1"/>
</dbReference>
<accession>A0A1C1CPB9</accession>
<feature type="compositionally biased region" description="Basic and acidic residues" evidence="1">
    <location>
        <begin position="457"/>
        <end position="484"/>
    </location>
</feature>
<feature type="compositionally biased region" description="Polar residues" evidence="1">
    <location>
        <begin position="200"/>
        <end position="215"/>
    </location>
</feature>
<dbReference type="AlphaFoldDB" id="A0A1C1CPB9"/>
<feature type="compositionally biased region" description="Basic and acidic residues" evidence="1">
    <location>
        <begin position="517"/>
        <end position="551"/>
    </location>
</feature>
<feature type="compositionally biased region" description="Basic and acidic residues" evidence="1">
    <location>
        <begin position="256"/>
        <end position="267"/>
    </location>
</feature>
<evidence type="ECO:0000313" key="3">
    <source>
        <dbReference type="EMBL" id="OCT50338.1"/>
    </source>
</evidence>
<dbReference type="Proteomes" id="UP000094526">
    <property type="component" value="Unassembled WGS sequence"/>
</dbReference>
<protein>
    <recommendedName>
        <fullName evidence="2">DUF8035 domain-containing protein</fullName>
    </recommendedName>
</protein>
<sequence length="831" mass="95754">MTENRYRPSSPPGRRYADPRASAGMFISSSFDPARYSSSSQPRGVIDTFPAARHGAVYSTQGIAKRQVLDDTHPGGGSIVRTEYAVRPRTNSTLENRRPVSTFAERRSSPPRIRPAVVSGPSRDDPRSPALAPREEQRYLVPAASTGRHHHRHASATRAEQDRLLPARVSRQPEYHRRGGYNAYPSYSTSRAPLQDEGFSYTTPKEQFLSESSRPPQRRDSHSRRERPVSMIGLPEYRLPARRDTRDGPPPSSTRALDRIERNEPLRHTSGRTSDTEDRASDLPRRRHSTRAPVLHHYPEDGYSSNRDDRDGRPLVRHRPDRQEDDGRPRHRHRDERDRESTRDLPRESDRVRERDRDRDRDRDRERDRDRDHNVKRIQEAERTGKPHSRDSSPDHSGLRKGITAAAVGAVGAAAGAAIKNARTKDDEGSESDGRQERKHRRRRHHHTSDEPSPDDLAGRLDRDLKLTNGDRGHRRRDDDRRGDDAEEDEDRRERRRHHRHQKHKDRDNESDTTEDYDGRESRHRRSERDLQEDPRHHRDSAASREEDRDVPPNLEQRTISPGEEDDGRPRKVQLVEPAEKKEEYKPKGILKPPREVPFPEDPNPTREGVAPLKDAQKDGIPPNARWTKISRALVNPEALEKAHERYEERDDYVIILRVVSKEEIMKLAEKTKEIRGMDFFRPRDNAQLTTRTEARERKWQAELEEKRRRRAERGEYSDESSESYTDDDRRPLPALEQAPPVQGFQGDPRVYFAQQQQQQQQQREEVPIAAAAPPLQPGMPNVAPPHQGLGSTAPYPPQQATSAQQQQQHPTMPVPDIRVEPNVGNYANNV</sequence>
<dbReference type="EMBL" id="LGRB01000010">
    <property type="protein sequence ID" value="OCT50338.1"/>
    <property type="molecule type" value="Genomic_DNA"/>
</dbReference>
<feature type="region of interest" description="Disordered" evidence="1">
    <location>
        <begin position="691"/>
        <end position="831"/>
    </location>
</feature>
<feature type="region of interest" description="Disordered" evidence="1">
    <location>
        <begin position="90"/>
        <end position="404"/>
    </location>
</feature>
<dbReference type="eggNOG" id="ENOG502SM5I">
    <property type="taxonomic scope" value="Eukaryota"/>
</dbReference>
<dbReference type="STRING" id="86049.A0A1C1CPB9"/>
<evidence type="ECO:0000259" key="2">
    <source>
        <dbReference type="Pfam" id="PF26118"/>
    </source>
</evidence>
<comment type="caution">
    <text evidence="3">The sequence shown here is derived from an EMBL/GenBank/DDBJ whole genome shotgun (WGS) entry which is preliminary data.</text>
</comment>
<feature type="compositionally biased region" description="Basic residues" evidence="1">
    <location>
        <begin position="494"/>
        <end position="504"/>
    </location>
</feature>
<dbReference type="OrthoDB" id="5418088at2759"/>
<name>A0A1C1CPB9_9EURO</name>
<keyword evidence="4" id="KW-1185">Reference proteome</keyword>
<evidence type="ECO:0000256" key="1">
    <source>
        <dbReference type="SAM" id="MobiDB-lite"/>
    </source>
</evidence>
<dbReference type="VEuPathDB" id="FungiDB:CLCR_06673"/>
<evidence type="ECO:0000313" key="4">
    <source>
        <dbReference type="Proteomes" id="UP000094526"/>
    </source>
</evidence>
<dbReference type="InterPro" id="IPR058348">
    <property type="entry name" value="DUF8035"/>
</dbReference>
<feature type="compositionally biased region" description="Low complexity" evidence="1">
    <location>
        <begin position="799"/>
        <end position="816"/>
    </location>
</feature>
<feature type="compositionally biased region" description="Basic and acidic residues" evidence="1">
    <location>
        <begin position="274"/>
        <end position="284"/>
    </location>
</feature>
<feature type="compositionally biased region" description="Basic and acidic residues" evidence="1">
    <location>
        <begin position="159"/>
        <end position="177"/>
    </location>
</feature>
<feature type="compositionally biased region" description="Basic and acidic residues" evidence="1">
    <location>
        <begin position="423"/>
        <end position="436"/>
    </location>
</feature>
<reference evidence="4" key="1">
    <citation type="submission" date="2015-07" db="EMBL/GenBank/DDBJ databases">
        <authorList>
            <person name="Teixeira M.M."/>
            <person name="Souza R.C."/>
            <person name="Almeida L.G."/>
            <person name="Vicente V.A."/>
            <person name="de Hoog S."/>
            <person name="Bocca A.L."/>
            <person name="de Almeida S.R."/>
            <person name="Vasconcelos A.T."/>
            <person name="Felipe M.S."/>
        </authorList>
    </citation>
    <scope>NUCLEOTIDE SEQUENCE [LARGE SCALE GENOMIC DNA]</scope>
    <source>
        <strain evidence="4">KSF</strain>
    </source>
</reference>
<feature type="compositionally biased region" description="Basic residues" evidence="1">
    <location>
        <begin position="437"/>
        <end position="447"/>
    </location>
</feature>
<organism evidence="3 4">
    <name type="scientific">Cladophialophora carrionii</name>
    <dbReference type="NCBI Taxonomy" id="86049"/>
    <lineage>
        <taxon>Eukaryota</taxon>
        <taxon>Fungi</taxon>
        <taxon>Dikarya</taxon>
        <taxon>Ascomycota</taxon>
        <taxon>Pezizomycotina</taxon>
        <taxon>Eurotiomycetes</taxon>
        <taxon>Chaetothyriomycetidae</taxon>
        <taxon>Chaetothyriales</taxon>
        <taxon>Herpotrichiellaceae</taxon>
        <taxon>Cladophialophora</taxon>
    </lineage>
</organism>
<gene>
    <name evidence="3" type="ORF">CLCR_06673</name>
</gene>
<dbReference type="Pfam" id="PF26118">
    <property type="entry name" value="DUF8035"/>
    <property type="match status" value="1"/>
</dbReference>
<dbReference type="VEuPathDB" id="FungiDB:G647_05653"/>